<feature type="transmembrane region" description="Helical" evidence="6">
    <location>
        <begin position="43"/>
        <end position="66"/>
    </location>
</feature>
<evidence type="ECO:0000259" key="7">
    <source>
        <dbReference type="PROSITE" id="PS50887"/>
    </source>
</evidence>
<dbReference type="GO" id="GO:0005886">
    <property type="term" value="C:plasma membrane"/>
    <property type="evidence" value="ECO:0007669"/>
    <property type="project" value="TreeGrafter"/>
</dbReference>
<keyword evidence="6" id="KW-0812">Transmembrane</keyword>
<evidence type="ECO:0000256" key="6">
    <source>
        <dbReference type="SAM" id="Phobius"/>
    </source>
</evidence>
<dbReference type="GO" id="GO:0052621">
    <property type="term" value="F:diguanylate cyclase activity"/>
    <property type="evidence" value="ECO:0007669"/>
    <property type="project" value="UniProtKB-EC"/>
</dbReference>
<keyword evidence="4" id="KW-0547">Nucleotide-binding</keyword>
<dbReference type="CDD" id="cd01949">
    <property type="entry name" value="GGDEF"/>
    <property type="match status" value="1"/>
</dbReference>
<evidence type="ECO:0000313" key="9">
    <source>
        <dbReference type="Proteomes" id="UP000268051"/>
    </source>
</evidence>
<evidence type="ECO:0000256" key="2">
    <source>
        <dbReference type="ARBA" id="ARBA00004665"/>
    </source>
</evidence>
<comment type="caution">
    <text evidence="8">The sequence shown here is derived from an EMBL/GenBank/DDBJ whole genome shotgun (WGS) entry which is preliminary data.</text>
</comment>
<comment type="pathway">
    <text evidence="2">Purine metabolism; 3',5'-cyclic di-GMP biosynthesis.</text>
</comment>
<dbReference type="GO" id="GO:1902201">
    <property type="term" value="P:negative regulation of bacterial-type flagellum-dependent cell motility"/>
    <property type="evidence" value="ECO:0007669"/>
    <property type="project" value="TreeGrafter"/>
</dbReference>
<feature type="transmembrane region" description="Helical" evidence="6">
    <location>
        <begin position="197"/>
        <end position="215"/>
    </location>
</feature>
<dbReference type="PANTHER" id="PTHR45138:SF9">
    <property type="entry name" value="DIGUANYLATE CYCLASE DGCM-RELATED"/>
    <property type="match status" value="1"/>
</dbReference>
<feature type="transmembrane region" description="Helical" evidence="6">
    <location>
        <begin position="12"/>
        <end position="31"/>
    </location>
</feature>
<keyword evidence="6" id="KW-1133">Transmembrane helix</keyword>
<dbReference type="PROSITE" id="PS50887">
    <property type="entry name" value="GGDEF"/>
    <property type="match status" value="1"/>
</dbReference>
<organism evidence="8 9">
    <name type="scientific">Kluyvera ascorbata</name>
    <dbReference type="NCBI Taxonomy" id="51288"/>
    <lineage>
        <taxon>Bacteria</taxon>
        <taxon>Pseudomonadati</taxon>
        <taxon>Pseudomonadota</taxon>
        <taxon>Gammaproteobacteria</taxon>
        <taxon>Enterobacterales</taxon>
        <taxon>Enterobacteriaceae</taxon>
        <taxon>Kluyvera</taxon>
    </lineage>
</organism>
<evidence type="ECO:0000256" key="5">
    <source>
        <dbReference type="ARBA" id="ARBA00034247"/>
    </source>
</evidence>
<dbReference type="GO" id="GO:0005525">
    <property type="term" value="F:GTP binding"/>
    <property type="evidence" value="ECO:0007669"/>
    <property type="project" value="UniProtKB-KW"/>
</dbReference>
<dbReference type="EMBL" id="RHFN01000032">
    <property type="protein sequence ID" value="ROU10299.1"/>
    <property type="molecule type" value="Genomic_DNA"/>
</dbReference>
<name>A0A3N2RS70_9ENTR</name>
<evidence type="ECO:0000256" key="1">
    <source>
        <dbReference type="ARBA" id="ARBA00001946"/>
    </source>
</evidence>
<keyword evidence="4" id="KW-0342">GTP-binding</keyword>
<dbReference type="Proteomes" id="UP000268051">
    <property type="component" value="Unassembled WGS sequence"/>
</dbReference>
<gene>
    <name evidence="8" type="ORF">EB837_22125</name>
</gene>
<dbReference type="EC" id="2.7.7.65" evidence="3"/>
<feature type="transmembrane region" description="Helical" evidence="6">
    <location>
        <begin position="73"/>
        <end position="97"/>
    </location>
</feature>
<comment type="cofactor">
    <cofactor evidence="1">
        <name>Mg(2+)</name>
        <dbReference type="ChEBI" id="CHEBI:18420"/>
    </cofactor>
</comment>
<dbReference type="InterPro" id="IPR029787">
    <property type="entry name" value="Nucleotide_cyclase"/>
</dbReference>
<dbReference type="InterPro" id="IPR050469">
    <property type="entry name" value="Diguanylate_Cyclase"/>
</dbReference>
<reference evidence="8 9" key="1">
    <citation type="submission" date="2018-10" db="EMBL/GenBank/DDBJ databases">
        <title>Horizontal transference of carbapenem resistance between Klebsiella pneumoniae and Kluyvera ascorbata during abdominal infection: a case report.</title>
        <authorList>
            <person name="Raro O.H.F."/>
            <person name="Lima-Morales D."/>
            <person name="Barth A.L."/>
            <person name="Paim T.G.S."/>
            <person name="Mott M.P."/>
            <person name="Riche C.V.W."/>
            <person name="Teixeira U.F."/>
            <person name="Waechter F."/>
            <person name="Dias C.A.G."/>
        </authorList>
    </citation>
    <scope>NUCLEOTIDE SEQUENCE [LARGE SCALE GENOMIC DNA]</scope>
    <source>
        <strain evidence="8 9">OT2</strain>
    </source>
</reference>
<feature type="transmembrane region" description="Helical" evidence="6">
    <location>
        <begin position="252"/>
        <end position="274"/>
    </location>
</feature>
<dbReference type="AlphaFoldDB" id="A0A3N2RS70"/>
<protein>
    <recommendedName>
        <fullName evidence="3">diguanylate cyclase</fullName>
        <ecNumber evidence="3">2.7.7.65</ecNumber>
    </recommendedName>
</protein>
<dbReference type="PANTHER" id="PTHR45138">
    <property type="entry name" value="REGULATORY COMPONENTS OF SENSORY TRANSDUCTION SYSTEM"/>
    <property type="match status" value="1"/>
</dbReference>
<dbReference type="InterPro" id="IPR033424">
    <property type="entry name" value="MASE4"/>
</dbReference>
<sequence>MSKCRHRINQRVSFFLGSAFLLLIGMFILANHLATYNIVIPDIYYLVFTGLLLLLDAIIFFFMFFQFICNRKLLYVAILGLGFLGSDIYCSEALTLIQRFISMCIPMNAITNDLAIFYLFRQITFIVAILFALYYAYLLSKNISPDGKDEALVILLAFAVFFLAIFAHNLSSYNPQISLNLINKANGHDRNAWSSHYSALIVAAWFMVLLLVIVTTALRNLLWVRISAFCISSIFSNLILLNLNEYNFSVWYLSRGIEVVCTFFVIIVLLYDIFLMHKNSTMLSIHDPLTGIYNRAYFYKELQQRVASGDDISVMILDIDHFKRINDRYGHPVGDAVIRCVVELARSAIRENDVLARIGGEEFAVLMYNASSQVAQTVAERIRSRIAIETEKNAPQLTPEPMTVSIGVFTSSDKRFTADECISFADKALYVAKRSGRNRVVVSE</sequence>
<feature type="transmembrane region" description="Helical" evidence="6">
    <location>
        <begin position="117"/>
        <end position="139"/>
    </location>
</feature>
<keyword evidence="6" id="KW-0472">Membrane</keyword>
<dbReference type="Pfam" id="PF00990">
    <property type="entry name" value="GGDEF"/>
    <property type="match status" value="1"/>
</dbReference>
<proteinExistence type="predicted"/>
<dbReference type="InterPro" id="IPR000160">
    <property type="entry name" value="GGDEF_dom"/>
</dbReference>
<feature type="transmembrane region" description="Helical" evidence="6">
    <location>
        <begin position="222"/>
        <end position="240"/>
    </location>
</feature>
<dbReference type="GO" id="GO:0043709">
    <property type="term" value="P:cell adhesion involved in single-species biofilm formation"/>
    <property type="evidence" value="ECO:0007669"/>
    <property type="project" value="TreeGrafter"/>
</dbReference>
<feature type="transmembrane region" description="Helical" evidence="6">
    <location>
        <begin position="151"/>
        <end position="170"/>
    </location>
</feature>
<dbReference type="InterPro" id="IPR043128">
    <property type="entry name" value="Rev_trsase/Diguanyl_cyclase"/>
</dbReference>
<dbReference type="SMART" id="SM00267">
    <property type="entry name" value="GGDEF"/>
    <property type="match status" value="1"/>
</dbReference>
<dbReference type="Gene3D" id="3.30.70.270">
    <property type="match status" value="1"/>
</dbReference>
<evidence type="ECO:0000313" key="8">
    <source>
        <dbReference type="EMBL" id="ROU10299.1"/>
    </source>
</evidence>
<dbReference type="NCBIfam" id="TIGR00254">
    <property type="entry name" value="GGDEF"/>
    <property type="match status" value="1"/>
</dbReference>
<accession>A0A3N2RS70</accession>
<evidence type="ECO:0000256" key="4">
    <source>
        <dbReference type="ARBA" id="ARBA00023134"/>
    </source>
</evidence>
<evidence type="ECO:0000256" key="3">
    <source>
        <dbReference type="ARBA" id="ARBA00012528"/>
    </source>
</evidence>
<dbReference type="Pfam" id="PF17158">
    <property type="entry name" value="MASE4"/>
    <property type="match status" value="1"/>
</dbReference>
<dbReference type="FunFam" id="3.30.70.270:FF:000001">
    <property type="entry name" value="Diguanylate cyclase domain protein"/>
    <property type="match status" value="1"/>
</dbReference>
<feature type="domain" description="GGDEF" evidence="7">
    <location>
        <begin position="310"/>
        <end position="444"/>
    </location>
</feature>
<comment type="catalytic activity">
    <reaction evidence="5">
        <text>2 GTP = 3',3'-c-di-GMP + 2 diphosphate</text>
        <dbReference type="Rhea" id="RHEA:24898"/>
        <dbReference type="ChEBI" id="CHEBI:33019"/>
        <dbReference type="ChEBI" id="CHEBI:37565"/>
        <dbReference type="ChEBI" id="CHEBI:58805"/>
        <dbReference type="EC" id="2.7.7.65"/>
    </reaction>
</comment>
<dbReference type="SUPFAM" id="SSF55073">
    <property type="entry name" value="Nucleotide cyclase"/>
    <property type="match status" value="1"/>
</dbReference>